<name>A0A0L8IDG0_OCTBM</name>
<evidence type="ECO:0000313" key="1">
    <source>
        <dbReference type="EMBL" id="KOF99449.1"/>
    </source>
</evidence>
<sequence>MAVISDLLSHGRKYKHSRNYCIKAGRLEWKKIRCPITHYTGRIKRNSNSN</sequence>
<accession>A0A0L8IDG0</accession>
<proteinExistence type="predicted"/>
<organism evidence="1">
    <name type="scientific">Octopus bimaculoides</name>
    <name type="common">California two-spotted octopus</name>
    <dbReference type="NCBI Taxonomy" id="37653"/>
    <lineage>
        <taxon>Eukaryota</taxon>
        <taxon>Metazoa</taxon>
        <taxon>Spiralia</taxon>
        <taxon>Lophotrochozoa</taxon>
        <taxon>Mollusca</taxon>
        <taxon>Cephalopoda</taxon>
        <taxon>Coleoidea</taxon>
        <taxon>Octopodiformes</taxon>
        <taxon>Octopoda</taxon>
        <taxon>Incirrata</taxon>
        <taxon>Octopodidae</taxon>
        <taxon>Octopus</taxon>
    </lineage>
</organism>
<dbReference type="EMBL" id="KQ415954">
    <property type="protein sequence ID" value="KOF99449.1"/>
    <property type="molecule type" value="Genomic_DNA"/>
</dbReference>
<gene>
    <name evidence="1" type="ORF">OCBIM_22016088mg</name>
</gene>
<dbReference type="AlphaFoldDB" id="A0A0L8IDG0"/>
<reference evidence="1" key="1">
    <citation type="submission" date="2015-07" db="EMBL/GenBank/DDBJ databases">
        <title>MeaNS - Measles Nucleotide Surveillance Program.</title>
        <authorList>
            <person name="Tran T."/>
            <person name="Druce J."/>
        </authorList>
    </citation>
    <scope>NUCLEOTIDE SEQUENCE</scope>
    <source>
        <strain evidence="1">UCB-OBI-ISO-001</strain>
        <tissue evidence="1">Gonad</tissue>
    </source>
</reference>
<protein>
    <submittedName>
        <fullName evidence="1">Uncharacterized protein</fullName>
    </submittedName>
</protein>